<feature type="region of interest" description="Disordered" evidence="1">
    <location>
        <begin position="33"/>
        <end position="139"/>
    </location>
</feature>
<evidence type="ECO:0000313" key="2">
    <source>
        <dbReference type="EMBL" id="KAJ8537015.1"/>
    </source>
</evidence>
<dbReference type="AlphaFoldDB" id="A0A9Q1R0L3"/>
<gene>
    <name evidence="2" type="ORF">K7X08_035416</name>
</gene>
<accession>A0A9Q1R0L3</accession>
<evidence type="ECO:0000256" key="1">
    <source>
        <dbReference type="SAM" id="MobiDB-lite"/>
    </source>
</evidence>
<sequence>MNTEVVPILFGLIPSANQSCVTNNSSLDKSKYHKRAVKRVKSATQKHVSRGGKEATKGDAFPQQNGSHLQRAMERNSYCSVPPKHEQMQGRASNNAIHGENLGFNSLGPNSDGGCDSGDGRTFADGKREGSEEENPRIQ</sequence>
<dbReference type="EMBL" id="JAJAGQ010000018">
    <property type="protein sequence ID" value="KAJ8537015.1"/>
    <property type="molecule type" value="Genomic_DNA"/>
</dbReference>
<keyword evidence="3" id="KW-1185">Reference proteome</keyword>
<reference evidence="3" key="1">
    <citation type="journal article" date="2023" name="Proc. Natl. Acad. Sci. U.S.A.">
        <title>Genomic and structural basis for evolution of tropane alkaloid biosynthesis.</title>
        <authorList>
            <person name="Wanga Y.-J."/>
            <person name="Taina T."/>
            <person name="Yua J.-Y."/>
            <person name="Lia J."/>
            <person name="Xua B."/>
            <person name="Chenc J."/>
            <person name="D'Auriad J.C."/>
            <person name="Huanga J.-P."/>
            <person name="Huanga S.-X."/>
        </authorList>
    </citation>
    <scope>NUCLEOTIDE SEQUENCE [LARGE SCALE GENOMIC DNA]</scope>
    <source>
        <strain evidence="3">cv. KIB-2019</strain>
    </source>
</reference>
<name>A0A9Q1R0L3_9SOLA</name>
<dbReference type="Proteomes" id="UP001152561">
    <property type="component" value="Unassembled WGS sequence"/>
</dbReference>
<comment type="caution">
    <text evidence="2">The sequence shown here is derived from an EMBL/GenBank/DDBJ whole genome shotgun (WGS) entry which is preliminary data.</text>
</comment>
<proteinExistence type="predicted"/>
<protein>
    <submittedName>
        <fullName evidence="2">Uncharacterized protein</fullName>
    </submittedName>
</protein>
<evidence type="ECO:0000313" key="3">
    <source>
        <dbReference type="Proteomes" id="UP001152561"/>
    </source>
</evidence>
<feature type="compositionally biased region" description="Basic and acidic residues" evidence="1">
    <location>
        <begin position="118"/>
        <end position="139"/>
    </location>
</feature>
<organism evidence="2 3">
    <name type="scientific">Anisodus acutangulus</name>
    <dbReference type="NCBI Taxonomy" id="402998"/>
    <lineage>
        <taxon>Eukaryota</taxon>
        <taxon>Viridiplantae</taxon>
        <taxon>Streptophyta</taxon>
        <taxon>Embryophyta</taxon>
        <taxon>Tracheophyta</taxon>
        <taxon>Spermatophyta</taxon>
        <taxon>Magnoliopsida</taxon>
        <taxon>eudicotyledons</taxon>
        <taxon>Gunneridae</taxon>
        <taxon>Pentapetalae</taxon>
        <taxon>asterids</taxon>
        <taxon>lamiids</taxon>
        <taxon>Solanales</taxon>
        <taxon>Solanaceae</taxon>
        <taxon>Solanoideae</taxon>
        <taxon>Hyoscyameae</taxon>
        <taxon>Anisodus</taxon>
    </lineage>
</organism>